<dbReference type="PANTHER" id="PTHR34293:SF1">
    <property type="entry name" value="HTH-TYPE TRANSCRIPTIONAL REGULATOR TRMBL2"/>
    <property type="match status" value="1"/>
</dbReference>
<dbReference type="AlphaFoldDB" id="A0AAU1LTQ8"/>
<dbReference type="EMBL" id="CP108169">
    <property type="protein sequence ID" value="WTQ74578.1"/>
    <property type="molecule type" value="Genomic_DNA"/>
</dbReference>
<feature type="domain" description="HTH luxR-type" evidence="2">
    <location>
        <begin position="254"/>
        <end position="319"/>
    </location>
</feature>
<dbReference type="InterPro" id="IPR016032">
    <property type="entry name" value="Sig_transdc_resp-reg_C-effctor"/>
</dbReference>
<proteinExistence type="predicted"/>
<gene>
    <name evidence="3" type="ORF">OG222_16370</name>
</gene>
<protein>
    <submittedName>
        <fullName evidence="3">LuxR C-terminal-related transcriptional regulator</fullName>
    </submittedName>
</protein>
<feature type="region of interest" description="Disordered" evidence="1">
    <location>
        <begin position="319"/>
        <end position="338"/>
    </location>
</feature>
<reference evidence="3" key="1">
    <citation type="submission" date="2022-10" db="EMBL/GenBank/DDBJ databases">
        <title>The complete genomes of actinobacterial strains from the NBC collection.</title>
        <authorList>
            <person name="Joergensen T.S."/>
            <person name="Alvarez Arevalo M."/>
            <person name="Sterndorff E.B."/>
            <person name="Faurdal D."/>
            <person name="Vuksanovic O."/>
            <person name="Mourched A.-S."/>
            <person name="Charusanti P."/>
            <person name="Shaw S."/>
            <person name="Blin K."/>
            <person name="Weber T."/>
        </authorList>
    </citation>
    <scope>NUCLEOTIDE SEQUENCE</scope>
    <source>
        <strain evidence="3">NBC_00148</strain>
    </source>
</reference>
<name>A0AAU1LTQ8_9ACTN</name>
<dbReference type="Pfam" id="PF00196">
    <property type="entry name" value="GerE"/>
    <property type="match status" value="1"/>
</dbReference>
<dbReference type="PROSITE" id="PS50043">
    <property type="entry name" value="HTH_LUXR_2"/>
    <property type="match status" value="1"/>
</dbReference>
<evidence type="ECO:0000256" key="1">
    <source>
        <dbReference type="SAM" id="MobiDB-lite"/>
    </source>
</evidence>
<evidence type="ECO:0000259" key="2">
    <source>
        <dbReference type="PROSITE" id="PS50043"/>
    </source>
</evidence>
<dbReference type="SMART" id="SM00421">
    <property type="entry name" value="HTH_LUXR"/>
    <property type="match status" value="1"/>
</dbReference>
<dbReference type="InterPro" id="IPR036388">
    <property type="entry name" value="WH-like_DNA-bd_sf"/>
</dbReference>
<evidence type="ECO:0000313" key="3">
    <source>
        <dbReference type="EMBL" id="WTQ74578.1"/>
    </source>
</evidence>
<dbReference type="InterPro" id="IPR000792">
    <property type="entry name" value="Tscrpt_reg_LuxR_C"/>
</dbReference>
<sequence length="338" mass="36948">MAADEAKPAHPHGNRELCSPGISLYKEALHAGRIARSDLAAAPCLLEMALVHPDPDDRAWLRPVPASAALAHLLQPITREIDERIRLTTALSGTLAPLATITNEDPNLAITVLEGRPLIISALQEASARATEEVLTAQPGGNRLEHHIQQAIGNGRAAIAGGASLRHLYQHPVRYSPRVREYLARMPGDRLQVRTIEQTVDRLIIFDRTVAYAQAAPREDVALEIRHPALVRYLTRVYEVLWAQATPYSEQLPAPAPGAPVTAVQQSIARLLLEGRVDDEVARELGISVRTCRSHISKLMQTVDAHSRTQLGARLVRSGIVEPDGTPPNRTHARRPVS</sequence>
<dbReference type="GO" id="GO:0006355">
    <property type="term" value="P:regulation of DNA-templated transcription"/>
    <property type="evidence" value="ECO:0007669"/>
    <property type="project" value="InterPro"/>
</dbReference>
<dbReference type="SUPFAM" id="SSF46894">
    <property type="entry name" value="C-terminal effector domain of the bipartite response regulators"/>
    <property type="match status" value="1"/>
</dbReference>
<dbReference type="PANTHER" id="PTHR34293">
    <property type="entry name" value="HTH-TYPE TRANSCRIPTIONAL REGULATOR TRMBL2"/>
    <property type="match status" value="1"/>
</dbReference>
<organism evidence="3">
    <name type="scientific">Streptomyces sp. NBC_00148</name>
    <dbReference type="NCBI Taxonomy" id="2903626"/>
    <lineage>
        <taxon>Bacteria</taxon>
        <taxon>Bacillati</taxon>
        <taxon>Actinomycetota</taxon>
        <taxon>Actinomycetes</taxon>
        <taxon>Kitasatosporales</taxon>
        <taxon>Streptomycetaceae</taxon>
        <taxon>Streptomyces</taxon>
    </lineage>
</organism>
<dbReference type="InterPro" id="IPR051797">
    <property type="entry name" value="TrmB-like"/>
</dbReference>
<dbReference type="Gene3D" id="1.10.10.10">
    <property type="entry name" value="Winged helix-like DNA-binding domain superfamily/Winged helix DNA-binding domain"/>
    <property type="match status" value="1"/>
</dbReference>
<dbReference type="GO" id="GO:0003677">
    <property type="term" value="F:DNA binding"/>
    <property type="evidence" value="ECO:0007669"/>
    <property type="project" value="InterPro"/>
</dbReference>
<accession>A0AAU1LTQ8</accession>
<dbReference type="CDD" id="cd06170">
    <property type="entry name" value="LuxR_C_like"/>
    <property type="match status" value="1"/>
</dbReference>